<evidence type="ECO:0000259" key="7">
    <source>
        <dbReference type="PROSITE" id="PS50030"/>
    </source>
</evidence>
<sequence length="518" mass="53266">MSAPNDKERKKMAERHEKILVAMTKEPSNAVCADCGQPGPRWASWNLGVFLCIRCSGFHRKMGTHISRVKSISLDVWTAEQIESIQAKGNAKVNARYNPHADLHPPPSGDREMEQYIRNKYERRLFMDRAARDDTGAGSTSASSGRTTSTSAASISGTSMAKLRSMGFTDEMKNATALRRTRGNLEQAIDILVSDSPLTSVSRTTSNSKTTGPSLPPRKADPMVDLLGLDDGFAATPSASGDGGSVAGNASLTGGSRGGGDLLGGGSASQSPGFSGAGFSPLPAPGGRATAMPGPSAVAPAAQPSDTDSLSALDFGQFTDSSFFSQPAAAPAAPASQPATQNANSAASQPPPSSGRLDKTSIMSLYSSGNSQRNSLNSAMTGLSLGNTAAMNTTSALGNLPTTPNPWQTAVTPQSPAQPAYPPMQSSHGSFSSLSSLSGLAPPTLRSQPAAAGGANNSLLGISNSAVNSTMGSPLATPPPNPMAGFGSFQSTPNSSVGQAQPRKTDKDLFGEFSDLLR</sequence>
<dbReference type="AlphaFoldDB" id="A0A9W8DU79"/>
<feature type="compositionally biased region" description="Basic and acidic residues" evidence="6">
    <location>
        <begin position="503"/>
        <end position="518"/>
    </location>
</feature>
<dbReference type="Gene3D" id="1.10.220.150">
    <property type="entry name" value="Arf GTPase activating protein"/>
    <property type="match status" value="1"/>
</dbReference>
<dbReference type="PANTHER" id="PTHR45705:SF1">
    <property type="entry name" value="FI20236P1"/>
    <property type="match status" value="1"/>
</dbReference>
<feature type="region of interest" description="Disordered" evidence="6">
    <location>
        <begin position="393"/>
        <end position="518"/>
    </location>
</feature>
<evidence type="ECO:0000256" key="6">
    <source>
        <dbReference type="SAM" id="MobiDB-lite"/>
    </source>
</evidence>
<evidence type="ECO:0000259" key="8">
    <source>
        <dbReference type="PROSITE" id="PS50115"/>
    </source>
</evidence>
<keyword evidence="2" id="KW-0479">Metal-binding</keyword>
<evidence type="ECO:0000256" key="4">
    <source>
        <dbReference type="ARBA" id="ARBA00022833"/>
    </source>
</evidence>
<feature type="compositionally biased region" description="Low complexity" evidence="6">
    <location>
        <begin position="136"/>
        <end position="158"/>
    </location>
</feature>
<dbReference type="OrthoDB" id="10266696at2759"/>
<dbReference type="PANTHER" id="PTHR45705">
    <property type="entry name" value="FI20236P1"/>
    <property type="match status" value="1"/>
</dbReference>
<dbReference type="InterPro" id="IPR037278">
    <property type="entry name" value="ARFGAP/RecO"/>
</dbReference>
<name>A0A9W8DU79_9FUNG</name>
<dbReference type="Pfam" id="PF01412">
    <property type="entry name" value="ArfGap"/>
    <property type="match status" value="1"/>
</dbReference>
<dbReference type="GO" id="GO:0005096">
    <property type="term" value="F:GTPase activator activity"/>
    <property type="evidence" value="ECO:0007669"/>
    <property type="project" value="UniProtKB-KW"/>
</dbReference>
<dbReference type="SUPFAM" id="SSF46934">
    <property type="entry name" value="UBA-like"/>
    <property type="match status" value="1"/>
</dbReference>
<organism evidence="9 10">
    <name type="scientific">Tieghemiomyces parasiticus</name>
    <dbReference type="NCBI Taxonomy" id="78921"/>
    <lineage>
        <taxon>Eukaryota</taxon>
        <taxon>Fungi</taxon>
        <taxon>Fungi incertae sedis</taxon>
        <taxon>Zoopagomycota</taxon>
        <taxon>Kickxellomycotina</taxon>
        <taxon>Dimargaritomycetes</taxon>
        <taxon>Dimargaritales</taxon>
        <taxon>Dimargaritaceae</taxon>
        <taxon>Tieghemiomyces</taxon>
    </lineage>
</organism>
<dbReference type="InterPro" id="IPR001164">
    <property type="entry name" value="ArfGAP_dom"/>
</dbReference>
<feature type="domain" description="Arf-GAP" evidence="8">
    <location>
        <begin position="17"/>
        <end position="134"/>
    </location>
</feature>
<dbReference type="EMBL" id="JANBPT010000490">
    <property type="protein sequence ID" value="KAJ1918902.1"/>
    <property type="molecule type" value="Genomic_DNA"/>
</dbReference>
<feature type="region of interest" description="Disordered" evidence="6">
    <location>
        <begin position="133"/>
        <end position="158"/>
    </location>
</feature>
<gene>
    <name evidence="9" type="primary">GTS1</name>
    <name evidence="9" type="ORF">IWQ60_007384</name>
</gene>
<keyword evidence="10" id="KW-1185">Reference proteome</keyword>
<feature type="compositionally biased region" description="Gly residues" evidence="6">
    <location>
        <begin position="255"/>
        <end position="267"/>
    </location>
</feature>
<feature type="compositionally biased region" description="Polar residues" evidence="6">
    <location>
        <begin position="393"/>
        <end position="417"/>
    </location>
</feature>
<evidence type="ECO:0000313" key="9">
    <source>
        <dbReference type="EMBL" id="KAJ1918902.1"/>
    </source>
</evidence>
<keyword evidence="1" id="KW-0343">GTPase activation</keyword>
<dbReference type="CDD" id="cd08204">
    <property type="entry name" value="ArfGap"/>
    <property type="match status" value="1"/>
</dbReference>
<proteinExistence type="predicted"/>
<dbReference type="Gene3D" id="1.10.8.10">
    <property type="entry name" value="DNA helicase RuvA subunit, C-terminal domain"/>
    <property type="match status" value="1"/>
</dbReference>
<evidence type="ECO:0000256" key="3">
    <source>
        <dbReference type="ARBA" id="ARBA00022771"/>
    </source>
</evidence>
<evidence type="ECO:0000256" key="1">
    <source>
        <dbReference type="ARBA" id="ARBA00022468"/>
    </source>
</evidence>
<protein>
    <submittedName>
        <fullName evidence="9">Gtpase activating protein</fullName>
    </submittedName>
</protein>
<dbReference type="PRINTS" id="PR00405">
    <property type="entry name" value="REVINTRACTNG"/>
</dbReference>
<dbReference type="InterPro" id="IPR015940">
    <property type="entry name" value="UBA"/>
</dbReference>
<reference evidence="9" key="1">
    <citation type="submission" date="2022-07" db="EMBL/GenBank/DDBJ databases">
        <title>Phylogenomic reconstructions and comparative analyses of Kickxellomycotina fungi.</title>
        <authorList>
            <person name="Reynolds N.K."/>
            <person name="Stajich J.E."/>
            <person name="Barry K."/>
            <person name="Grigoriev I.V."/>
            <person name="Crous P."/>
            <person name="Smith M.E."/>
        </authorList>
    </citation>
    <scope>NUCLEOTIDE SEQUENCE</scope>
    <source>
        <strain evidence="9">RSA 861</strain>
    </source>
</reference>
<dbReference type="InterPro" id="IPR009060">
    <property type="entry name" value="UBA-like_sf"/>
</dbReference>
<feature type="compositionally biased region" description="Polar residues" evidence="6">
    <location>
        <begin position="488"/>
        <end position="499"/>
    </location>
</feature>
<evidence type="ECO:0000256" key="5">
    <source>
        <dbReference type="PROSITE-ProRule" id="PRU00288"/>
    </source>
</evidence>
<feature type="compositionally biased region" description="Polar residues" evidence="6">
    <location>
        <begin position="361"/>
        <end position="379"/>
    </location>
</feature>
<feature type="compositionally biased region" description="Polar residues" evidence="6">
    <location>
        <begin position="199"/>
        <end position="213"/>
    </location>
</feature>
<keyword evidence="4" id="KW-0862">Zinc</keyword>
<dbReference type="PROSITE" id="PS50030">
    <property type="entry name" value="UBA"/>
    <property type="match status" value="1"/>
</dbReference>
<dbReference type="SMART" id="SM00105">
    <property type="entry name" value="ArfGap"/>
    <property type="match status" value="1"/>
</dbReference>
<dbReference type="InterPro" id="IPR038508">
    <property type="entry name" value="ArfGAP_dom_sf"/>
</dbReference>
<dbReference type="Proteomes" id="UP001150569">
    <property type="component" value="Unassembled WGS sequence"/>
</dbReference>
<feature type="region of interest" description="Disordered" evidence="6">
    <location>
        <begin position="326"/>
        <end position="379"/>
    </location>
</feature>
<feature type="compositionally biased region" description="Low complexity" evidence="6">
    <location>
        <begin position="426"/>
        <end position="440"/>
    </location>
</feature>
<feature type="region of interest" description="Disordered" evidence="6">
    <location>
        <begin position="199"/>
        <end position="313"/>
    </location>
</feature>
<feature type="compositionally biased region" description="Low complexity" evidence="6">
    <location>
        <begin position="326"/>
        <end position="348"/>
    </location>
</feature>
<evidence type="ECO:0000313" key="10">
    <source>
        <dbReference type="Proteomes" id="UP001150569"/>
    </source>
</evidence>
<dbReference type="FunFam" id="1.10.220.150:FF:000009">
    <property type="entry name" value="stromal membrane-associated protein 1 isoform X1"/>
    <property type="match status" value="1"/>
</dbReference>
<feature type="domain" description="UBA" evidence="7">
    <location>
        <begin position="154"/>
        <end position="195"/>
    </location>
</feature>
<dbReference type="GO" id="GO:0008270">
    <property type="term" value="F:zinc ion binding"/>
    <property type="evidence" value="ECO:0007669"/>
    <property type="project" value="UniProtKB-KW"/>
</dbReference>
<comment type="caution">
    <text evidence="9">The sequence shown here is derived from an EMBL/GenBank/DDBJ whole genome shotgun (WGS) entry which is preliminary data.</text>
</comment>
<dbReference type="InterPro" id="IPR051718">
    <property type="entry name" value="ARF_GTPase-activating"/>
</dbReference>
<dbReference type="GO" id="GO:0005737">
    <property type="term" value="C:cytoplasm"/>
    <property type="evidence" value="ECO:0007669"/>
    <property type="project" value="TreeGrafter"/>
</dbReference>
<keyword evidence="3 5" id="KW-0863">Zinc-finger</keyword>
<dbReference type="PROSITE" id="PS50115">
    <property type="entry name" value="ARFGAP"/>
    <property type="match status" value="1"/>
</dbReference>
<dbReference type="Pfam" id="PF00627">
    <property type="entry name" value="UBA"/>
    <property type="match status" value="1"/>
</dbReference>
<evidence type="ECO:0000256" key="2">
    <source>
        <dbReference type="ARBA" id="ARBA00022723"/>
    </source>
</evidence>
<feature type="compositionally biased region" description="Polar residues" evidence="6">
    <location>
        <begin position="458"/>
        <end position="472"/>
    </location>
</feature>
<accession>A0A9W8DU79</accession>
<dbReference type="SUPFAM" id="SSF57863">
    <property type="entry name" value="ArfGap/RecO-like zinc finger"/>
    <property type="match status" value="1"/>
</dbReference>